<name>A0AAN8DDN0_CHAGU</name>
<sequence length="99" mass="11112">MQNNFLKLNCDKSEIIIIGSNSLTRSTQDFPLNIDGSIVNPSTHIRNLGIILDPTLTFLPHINQITKTTFFHLENIARIKPSLSSNPPSHQTPPLIHRC</sequence>
<comment type="caution">
    <text evidence="1">The sequence shown here is derived from an EMBL/GenBank/DDBJ whole genome shotgun (WGS) entry which is preliminary data.</text>
</comment>
<gene>
    <name evidence="1" type="ORF">CgunFtcFv8_024850</name>
</gene>
<proteinExistence type="predicted"/>
<protein>
    <submittedName>
        <fullName evidence="1">Uncharacterized protein</fullName>
    </submittedName>
</protein>
<evidence type="ECO:0000313" key="1">
    <source>
        <dbReference type="EMBL" id="KAK5921117.1"/>
    </source>
</evidence>
<dbReference type="AlphaFoldDB" id="A0AAN8DDN0"/>
<dbReference type="Proteomes" id="UP001331515">
    <property type="component" value="Unassembled WGS sequence"/>
</dbReference>
<organism evidence="1 2">
    <name type="scientific">Champsocephalus gunnari</name>
    <name type="common">Mackerel icefish</name>
    <dbReference type="NCBI Taxonomy" id="52237"/>
    <lineage>
        <taxon>Eukaryota</taxon>
        <taxon>Metazoa</taxon>
        <taxon>Chordata</taxon>
        <taxon>Craniata</taxon>
        <taxon>Vertebrata</taxon>
        <taxon>Euteleostomi</taxon>
        <taxon>Actinopterygii</taxon>
        <taxon>Neopterygii</taxon>
        <taxon>Teleostei</taxon>
        <taxon>Neoteleostei</taxon>
        <taxon>Acanthomorphata</taxon>
        <taxon>Eupercaria</taxon>
        <taxon>Perciformes</taxon>
        <taxon>Notothenioidei</taxon>
        <taxon>Channichthyidae</taxon>
        <taxon>Champsocephalus</taxon>
    </lineage>
</organism>
<accession>A0AAN8DDN0</accession>
<keyword evidence="2" id="KW-1185">Reference proteome</keyword>
<reference evidence="1 2" key="1">
    <citation type="journal article" date="2023" name="Mol. Biol. Evol.">
        <title>Genomics of Secondarily Temperate Adaptation in the Only Non-Antarctic Icefish.</title>
        <authorList>
            <person name="Rivera-Colon A.G."/>
            <person name="Rayamajhi N."/>
            <person name="Minhas B.F."/>
            <person name="Madrigal G."/>
            <person name="Bilyk K.T."/>
            <person name="Yoon V."/>
            <person name="Hune M."/>
            <person name="Gregory S."/>
            <person name="Cheng C.H.C."/>
            <person name="Catchen J.M."/>
        </authorList>
    </citation>
    <scope>NUCLEOTIDE SEQUENCE [LARGE SCALE GENOMIC DNA]</scope>
    <source>
        <tissue evidence="1">White muscle</tissue>
    </source>
</reference>
<evidence type="ECO:0000313" key="2">
    <source>
        <dbReference type="Proteomes" id="UP001331515"/>
    </source>
</evidence>
<dbReference type="EMBL" id="JAURVH010001523">
    <property type="protein sequence ID" value="KAK5921117.1"/>
    <property type="molecule type" value="Genomic_DNA"/>
</dbReference>